<dbReference type="Gene3D" id="1.10.30.50">
    <property type="match status" value="1"/>
</dbReference>
<name>A0A6J5NX66_9CAUD</name>
<proteinExistence type="predicted"/>
<dbReference type="InterPro" id="IPR052892">
    <property type="entry name" value="NA-targeting_endonuclease"/>
</dbReference>
<dbReference type="GO" id="GO:0003676">
    <property type="term" value="F:nucleic acid binding"/>
    <property type="evidence" value="ECO:0007669"/>
    <property type="project" value="InterPro"/>
</dbReference>
<dbReference type="PANTHER" id="PTHR33877">
    <property type="entry name" value="SLL1193 PROTEIN"/>
    <property type="match status" value="1"/>
</dbReference>
<protein>
    <submittedName>
        <fullName evidence="2">HNHc domain containing protein</fullName>
    </submittedName>
</protein>
<gene>
    <name evidence="2" type="ORF">UFOVP790_26</name>
</gene>
<dbReference type="EMBL" id="LR796721">
    <property type="protein sequence ID" value="CAB4161861.1"/>
    <property type="molecule type" value="Genomic_DNA"/>
</dbReference>
<feature type="domain" description="HNH nuclease" evidence="1">
    <location>
        <begin position="18"/>
        <end position="68"/>
    </location>
</feature>
<evidence type="ECO:0000259" key="1">
    <source>
        <dbReference type="SMART" id="SM00507"/>
    </source>
</evidence>
<dbReference type="InterPro" id="IPR003615">
    <property type="entry name" value="HNH_nuc"/>
</dbReference>
<dbReference type="InterPro" id="IPR002711">
    <property type="entry name" value="HNH"/>
</dbReference>
<reference evidence="2" key="1">
    <citation type="submission" date="2020-04" db="EMBL/GenBank/DDBJ databases">
        <authorList>
            <person name="Chiriac C."/>
            <person name="Salcher M."/>
            <person name="Ghai R."/>
            <person name="Kavagutti S V."/>
        </authorList>
    </citation>
    <scope>NUCLEOTIDE SEQUENCE</scope>
</reference>
<accession>A0A6J5NX66</accession>
<organism evidence="2">
    <name type="scientific">uncultured Caudovirales phage</name>
    <dbReference type="NCBI Taxonomy" id="2100421"/>
    <lineage>
        <taxon>Viruses</taxon>
        <taxon>Duplodnaviria</taxon>
        <taxon>Heunggongvirae</taxon>
        <taxon>Uroviricota</taxon>
        <taxon>Caudoviricetes</taxon>
        <taxon>Peduoviridae</taxon>
        <taxon>Maltschvirus</taxon>
        <taxon>Maltschvirus maltsch</taxon>
    </lineage>
</organism>
<dbReference type="GO" id="GO:0008270">
    <property type="term" value="F:zinc ion binding"/>
    <property type="evidence" value="ECO:0007669"/>
    <property type="project" value="InterPro"/>
</dbReference>
<evidence type="ECO:0000313" key="2">
    <source>
        <dbReference type="EMBL" id="CAB4161861.1"/>
    </source>
</evidence>
<dbReference type="PANTHER" id="PTHR33877:SF2">
    <property type="entry name" value="OS07G0170200 PROTEIN"/>
    <property type="match status" value="1"/>
</dbReference>
<sequence>MAMSTKRGDPRGTRAYKKRRLEVLQRDQWSCFYCGQPATTVDHIIPIVKGGDPIAYDNLVSCCARCNSRKGSRSEGVFLAQQATPPVFPAFLSPMQSKVHRDSPFQSNINPIDGE</sequence>
<dbReference type="SMART" id="SM00507">
    <property type="entry name" value="HNHc"/>
    <property type="match status" value="1"/>
</dbReference>
<dbReference type="Pfam" id="PF01844">
    <property type="entry name" value="HNH"/>
    <property type="match status" value="1"/>
</dbReference>
<dbReference type="GO" id="GO:0004519">
    <property type="term" value="F:endonuclease activity"/>
    <property type="evidence" value="ECO:0007669"/>
    <property type="project" value="InterPro"/>
</dbReference>
<dbReference type="CDD" id="cd00085">
    <property type="entry name" value="HNHc"/>
    <property type="match status" value="1"/>
</dbReference>